<dbReference type="Proteomes" id="UP000012313">
    <property type="component" value="Unassembled WGS sequence"/>
</dbReference>
<gene>
    <name evidence="1" type="ORF">LEP1GSC060_1732</name>
</gene>
<accession>N1WLK2</accession>
<evidence type="ECO:0000313" key="2">
    <source>
        <dbReference type="Proteomes" id="UP000012313"/>
    </source>
</evidence>
<name>N1WLK2_9LEPT</name>
<dbReference type="AlphaFoldDB" id="N1WLK2"/>
<protein>
    <submittedName>
        <fullName evidence="1">Uncharacterized protein</fullName>
    </submittedName>
</protein>
<dbReference type="EMBL" id="AOHC02000026">
    <property type="protein sequence ID" value="EMY78024.1"/>
    <property type="molecule type" value="Genomic_DNA"/>
</dbReference>
<comment type="caution">
    <text evidence="1">The sequence shown here is derived from an EMBL/GenBank/DDBJ whole genome shotgun (WGS) entry which is preliminary data.</text>
</comment>
<sequence>MITHLIFFGREICQGPNSFLVPTFRKNKIFSEINSFPLLDCLPNERLERRVGQDSTHSELLISRSAGTHTKSWIVLDSDDLLCFSATKLPLKFPYF</sequence>
<organism evidence="1 2">
    <name type="scientific">Leptospira weilii serovar Ranarum str. ICFT</name>
    <dbReference type="NCBI Taxonomy" id="1218598"/>
    <lineage>
        <taxon>Bacteria</taxon>
        <taxon>Pseudomonadati</taxon>
        <taxon>Spirochaetota</taxon>
        <taxon>Spirochaetia</taxon>
        <taxon>Leptospirales</taxon>
        <taxon>Leptospiraceae</taxon>
        <taxon>Leptospira</taxon>
    </lineage>
</organism>
<dbReference type="STRING" id="1218598.LEP1GSC060_1732"/>
<evidence type="ECO:0000313" key="1">
    <source>
        <dbReference type="EMBL" id="EMY78024.1"/>
    </source>
</evidence>
<reference evidence="1" key="1">
    <citation type="submission" date="2013-03" db="EMBL/GenBank/DDBJ databases">
        <authorList>
            <person name="Harkins D.M."/>
            <person name="Durkin A.S."/>
            <person name="Brinkac L.M."/>
            <person name="Haft D.H."/>
            <person name="Selengut J.D."/>
            <person name="Sanka R."/>
            <person name="DePew J."/>
            <person name="Purushe J."/>
            <person name="Hartskeerl R.A."/>
            <person name="Ahmed A."/>
            <person name="van der Linden H."/>
            <person name="Goris M.G.A."/>
            <person name="Vinetz J.M."/>
            <person name="Sutton G.G."/>
            <person name="Nierman W.C."/>
            <person name="Fouts D.E."/>
        </authorList>
    </citation>
    <scope>NUCLEOTIDE SEQUENCE [LARGE SCALE GENOMIC DNA]</scope>
    <source>
        <strain evidence="1">ICFT</strain>
    </source>
</reference>
<proteinExistence type="predicted"/>
<keyword evidence="2" id="KW-1185">Reference proteome</keyword>